<accession>A0A3G3LYV3</accession>
<keyword evidence="2" id="KW-1185">Reference proteome</keyword>
<evidence type="ECO:0000313" key="2">
    <source>
        <dbReference type="Proteomes" id="UP000279277"/>
    </source>
</evidence>
<proteinExistence type="predicted"/>
<dbReference type="KEGG" id="vg:77953040"/>
<organism evidence="1 2">
    <name type="scientific">Brevibacterium phage Cantare</name>
    <dbReference type="NCBI Taxonomy" id="2338395"/>
    <lineage>
        <taxon>Viruses</taxon>
        <taxon>Duplodnaviria</taxon>
        <taxon>Heunggongvirae</taxon>
        <taxon>Uroviricota</taxon>
        <taxon>Caudoviricetes</taxon>
        <taxon>Cantarevirus</taxon>
        <taxon>Cantarevirus cantare</taxon>
    </lineage>
</organism>
<evidence type="ECO:0000313" key="1">
    <source>
        <dbReference type="EMBL" id="AYQ99324.1"/>
    </source>
</evidence>
<reference evidence="1 2" key="1">
    <citation type="submission" date="2018-10" db="EMBL/GenBank/DDBJ databases">
        <authorList>
            <person name="Zack K."/>
            <person name="Garlena R.A."/>
            <person name="Russell D.A."/>
            <person name="Pope W.H."/>
            <person name="Jacobs-Sera D."/>
            <person name="Hatfull G.F."/>
        </authorList>
    </citation>
    <scope>NUCLEOTIDE SEQUENCE [LARGE SCALE GENOMIC DNA]</scope>
</reference>
<dbReference type="EMBL" id="MK016493">
    <property type="protein sequence ID" value="AYQ99324.1"/>
    <property type="molecule type" value="Genomic_DNA"/>
</dbReference>
<dbReference type="Proteomes" id="UP000279277">
    <property type="component" value="Segment"/>
</dbReference>
<protein>
    <submittedName>
        <fullName evidence="1">Uncharacterized protein</fullName>
    </submittedName>
</protein>
<dbReference type="RefSeq" id="YP_010676679.1">
    <property type="nucleotide sequence ID" value="NC_071014.1"/>
</dbReference>
<gene>
    <name evidence="1" type="primary">104</name>
    <name evidence="1" type="ORF">PBI_CANTARE_104</name>
</gene>
<dbReference type="GeneID" id="77953040"/>
<name>A0A3G3LYV3_9CAUD</name>
<sequence length="281" mass="33350">MHNVTAKNRLIHRHVSAEPREESHYIMGDSQTMGRLWTYYPWKGTLDLRTHTPRTKLDVDVLYTIKGMELKHIDSKLEGDVHTRRYMINGNQYIKLCDEFTKYRMGIERSNTGVLHYYNNLSNFDIDELRQWAGESDSPIDRSIFGYESILTPDYTNDVTRWDIIAPHRSDASVIRYHHAPGEFYARVTIDTTYLHEAKFWLLRGERPADGDSLYRRSFYGEYRRIFQKILGNRPVQSEQITPDQGLEYMTGVWDYLTSNEYLDRTNPRHHIARLYTWEAI</sequence>